<reference evidence="2 3" key="1">
    <citation type="submission" date="2019-04" db="EMBL/GenBank/DDBJ databases">
        <title>An improved genome assembly and genetic linkage map for asparagus bean, Vigna unguiculata ssp. sesquipedialis.</title>
        <authorList>
            <person name="Xia Q."/>
            <person name="Zhang R."/>
            <person name="Dong Y."/>
        </authorList>
    </citation>
    <scope>NUCLEOTIDE SEQUENCE [LARGE SCALE GENOMIC DNA]</scope>
    <source>
        <tissue evidence="2">Leaf</tissue>
    </source>
</reference>
<protein>
    <submittedName>
        <fullName evidence="2">Uncharacterized protein</fullName>
    </submittedName>
</protein>
<feature type="region of interest" description="Disordered" evidence="1">
    <location>
        <begin position="381"/>
        <end position="442"/>
    </location>
</feature>
<name>A0A4D6MJQ0_VIGUN</name>
<dbReference type="AlphaFoldDB" id="A0A4D6MJQ0"/>
<feature type="compositionally biased region" description="Basic residues" evidence="1">
    <location>
        <begin position="157"/>
        <end position="175"/>
    </location>
</feature>
<sequence length="442" mass="50104">MWQSLTFKIVAAAATSIVNHHCTWEPDSNPHTLQPPSRVIFSARKPWRQWRRSCTFISRNNHHLLPHESATEPAPDLLSSRTTIKASQNQSASALRILHAVATTIIATTPPSLQNNNGNVTLHHRKLHATAPTTPENQNLFRIAAEELLQQLCEPKRRRRTEQRRTSCIHHRSATRRGSAQQPPPRRPPLTQLHPCWRNGAATPEKRSSRHCTLHLRLVNWSKPAVNSGQNCKNVAAAATSIVNHHCTWEPDSNPHTLQPPSRVIFSARKPWRQWRRSCTFISRNNHHLLPHESATEPAPDLLSSRTTIKASQNQSASALRILHAVATTIIATTPPSLQNNNGNVTLHHRKLHATAPTTPENQNLFRIAAEELLQQLCEPKRRRRTEQRRTSCIHHRSATRRGSAQQPPPRRPPLTQLHPCWRNGAATPEKRSSRHCTLHLR</sequence>
<evidence type="ECO:0000256" key="1">
    <source>
        <dbReference type="SAM" id="MobiDB-lite"/>
    </source>
</evidence>
<feature type="region of interest" description="Disordered" evidence="1">
    <location>
        <begin position="157"/>
        <end position="204"/>
    </location>
</feature>
<organism evidence="2 3">
    <name type="scientific">Vigna unguiculata</name>
    <name type="common">Cowpea</name>
    <dbReference type="NCBI Taxonomy" id="3917"/>
    <lineage>
        <taxon>Eukaryota</taxon>
        <taxon>Viridiplantae</taxon>
        <taxon>Streptophyta</taxon>
        <taxon>Embryophyta</taxon>
        <taxon>Tracheophyta</taxon>
        <taxon>Spermatophyta</taxon>
        <taxon>Magnoliopsida</taxon>
        <taxon>eudicotyledons</taxon>
        <taxon>Gunneridae</taxon>
        <taxon>Pentapetalae</taxon>
        <taxon>rosids</taxon>
        <taxon>fabids</taxon>
        <taxon>Fabales</taxon>
        <taxon>Fabaceae</taxon>
        <taxon>Papilionoideae</taxon>
        <taxon>50 kb inversion clade</taxon>
        <taxon>NPAAA clade</taxon>
        <taxon>indigoferoid/millettioid clade</taxon>
        <taxon>Phaseoleae</taxon>
        <taxon>Vigna</taxon>
    </lineage>
</organism>
<gene>
    <name evidence="2" type="ORF">DEO72_LG7g1719</name>
</gene>
<dbReference type="EMBL" id="CP039351">
    <property type="protein sequence ID" value="QCE00429.1"/>
    <property type="molecule type" value="Genomic_DNA"/>
</dbReference>
<proteinExistence type="predicted"/>
<feature type="compositionally biased region" description="Basic residues" evidence="1">
    <location>
        <begin position="433"/>
        <end position="442"/>
    </location>
</feature>
<evidence type="ECO:0000313" key="2">
    <source>
        <dbReference type="EMBL" id="QCE00429.1"/>
    </source>
</evidence>
<dbReference type="Proteomes" id="UP000501690">
    <property type="component" value="Linkage Group LG7"/>
</dbReference>
<evidence type="ECO:0000313" key="3">
    <source>
        <dbReference type="Proteomes" id="UP000501690"/>
    </source>
</evidence>
<keyword evidence="3" id="KW-1185">Reference proteome</keyword>
<feature type="compositionally biased region" description="Basic residues" evidence="1">
    <location>
        <begin position="381"/>
        <end position="400"/>
    </location>
</feature>
<accession>A0A4D6MJQ0</accession>